<dbReference type="SUPFAM" id="SSF56988">
    <property type="entry name" value="Anthrax protective antigen"/>
    <property type="match status" value="1"/>
</dbReference>
<dbReference type="Proteomes" id="UP000249363">
    <property type="component" value="Unassembled WGS sequence"/>
</dbReference>
<dbReference type="AlphaFoldDB" id="A0A364L0U7"/>
<protein>
    <recommendedName>
        <fullName evidence="1">PA14 domain-containing protein</fullName>
    </recommendedName>
</protein>
<accession>A0A364L0U7</accession>
<organism evidence="2 3">
    <name type="scientific">Talaromyces amestolkiae</name>
    <dbReference type="NCBI Taxonomy" id="1196081"/>
    <lineage>
        <taxon>Eukaryota</taxon>
        <taxon>Fungi</taxon>
        <taxon>Dikarya</taxon>
        <taxon>Ascomycota</taxon>
        <taxon>Pezizomycotina</taxon>
        <taxon>Eurotiomycetes</taxon>
        <taxon>Eurotiomycetidae</taxon>
        <taxon>Eurotiales</taxon>
        <taxon>Trichocomaceae</taxon>
        <taxon>Talaromyces</taxon>
        <taxon>Talaromyces sect. Talaromyces</taxon>
    </lineage>
</organism>
<keyword evidence="3" id="KW-1185">Reference proteome</keyword>
<dbReference type="PROSITE" id="PS51820">
    <property type="entry name" value="PA14"/>
    <property type="match status" value="1"/>
</dbReference>
<dbReference type="Gene3D" id="2.60.120.1560">
    <property type="match status" value="1"/>
</dbReference>
<dbReference type="Pfam" id="PF10528">
    <property type="entry name" value="GLEYA"/>
    <property type="match status" value="1"/>
</dbReference>
<sequence length="219" mass="23443">MQPRYHHNHNFGCNSKHNDKATSYTTAGQTAEEVFPPSYYITDGLSPINSSITNVTYIPQDYTSDLSGYPKVYADPKNPQVPYYVGYTREVNGGIKVDGNNYTLVYSGFYRAPTTGNYTICASADNADYSYLGGGVAFNCGDGKPDVNATALNGASAGGNYVNPVSCGTVQLFAGEFYPIRSVFGNGDAVSAFNLTIQAPGAVSENDNAGYLYPVSCRL</sequence>
<dbReference type="OrthoDB" id="4792629at2759"/>
<evidence type="ECO:0000313" key="2">
    <source>
        <dbReference type="EMBL" id="RAO69361.1"/>
    </source>
</evidence>
<dbReference type="RefSeq" id="XP_040733877.1">
    <property type="nucleotide sequence ID" value="XM_040877842.1"/>
</dbReference>
<reference evidence="2 3" key="1">
    <citation type="journal article" date="2017" name="Biotechnol. Biofuels">
        <title>Differential beta-glucosidase expression as a function of carbon source availability in Talaromyces amestolkiae: a genomic and proteomic approach.</title>
        <authorList>
            <person name="de Eugenio L.I."/>
            <person name="Mendez-Liter J.A."/>
            <person name="Nieto-Dominguez M."/>
            <person name="Alonso L."/>
            <person name="Gil-Munoz J."/>
            <person name="Barriuso J."/>
            <person name="Prieto A."/>
            <person name="Martinez M.J."/>
        </authorList>
    </citation>
    <scope>NUCLEOTIDE SEQUENCE [LARGE SCALE GENOMIC DNA]</scope>
    <source>
        <strain evidence="2 3">CIB</strain>
    </source>
</reference>
<gene>
    <name evidence="2" type="ORF">BHQ10_005373</name>
</gene>
<name>A0A364L0U7_TALAM</name>
<dbReference type="GeneID" id="63794589"/>
<dbReference type="InterPro" id="IPR018871">
    <property type="entry name" value="GLEYA_adhesin_domain"/>
</dbReference>
<evidence type="ECO:0000259" key="1">
    <source>
        <dbReference type="PROSITE" id="PS51820"/>
    </source>
</evidence>
<feature type="domain" description="PA14" evidence="1">
    <location>
        <begin position="47"/>
        <end position="211"/>
    </location>
</feature>
<proteinExistence type="predicted"/>
<comment type="caution">
    <text evidence="2">The sequence shown here is derived from an EMBL/GenBank/DDBJ whole genome shotgun (WGS) entry which is preliminary data.</text>
</comment>
<dbReference type="InterPro" id="IPR037524">
    <property type="entry name" value="PA14/GLEYA"/>
</dbReference>
<dbReference type="EMBL" id="MIKG01000009">
    <property type="protein sequence ID" value="RAO69361.1"/>
    <property type="molecule type" value="Genomic_DNA"/>
</dbReference>
<evidence type="ECO:0000313" key="3">
    <source>
        <dbReference type="Proteomes" id="UP000249363"/>
    </source>
</evidence>